<dbReference type="PANTHER" id="PTHR32024">
    <property type="entry name" value="TRK SYSTEM POTASSIUM UPTAKE PROTEIN TRKG-RELATED"/>
    <property type="match status" value="1"/>
</dbReference>
<keyword evidence="3" id="KW-1003">Cell membrane</keyword>
<comment type="caution">
    <text evidence="9">The sequence shown here is derived from an EMBL/GenBank/DDBJ whole genome shotgun (WGS) entry which is preliminary data.</text>
</comment>
<accession>A0A840PEU5</accession>
<keyword evidence="2" id="KW-0813">Transport</keyword>
<feature type="transmembrane region" description="Helical" evidence="8">
    <location>
        <begin position="423"/>
        <end position="445"/>
    </location>
</feature>
<keyword evidence="7 8" id="KW-0472">Membrane</keyword>
<evidence type="ECO:0000256" key="5">
    <source>
        <dbReference type="ARBA" id="ARBA00022989"/>
    </source>
</evidence>
<organism evidence="9 10">
    <name type="scientific">Thermocatellispora tengchongensis</name>
    <dbReference type="NCBI Taxonomy" id="1073253"/>
    <lineage>
        <taxon>Bacteria</taxon>
        <taxon>Bacillati</taxon>
        <taxon>Actinomycetota</taxon>
        <taxon>Actinomycetes</taxon>
        <taxon>Streptosporangiales</taxon>
        <taxon>Streptosporangiaceae</taxon>
        <taxon>Thermocatellispora</taxon>
    </lineage>
</organism>
<feature type="transmembrane region" description="Helical" evidence="8">
    <location>
        <begin position="63"/>
        <end position="79"/>
    </location>
</feature>
<feature type="transmembrane region" description="Helical" evidence="8">
    <location>
        <begin position="30"/>
        <end position="51"/>
    </location>
</feature>
<evidence type="ECO:0000256" key="8">
    <source>
        <dbReference type="SAM" id="Phobius"/>
    </source>
</evidence>
<dbReference type="AlphaFoldDB" id="A0A840PEU5"/>
<gene>
    <name evidence="9" type="ORF">HNP84_006200</name>
</gene>
<proteinExistence type="predicted"/>
<protein>
    <submittedName>
        <fullName evidence="9">Potassium uptake TrkH family protein</fullName>
    </submittedName>
</protein>
<reference evidence="9 10" key="1">
    <citation type="submission" date="2020-08" db="EMBL/GenBank/DDBJ databases">
        <title>Genomic Encyclopedia of Type Strains, Phase IV (KMG-IV): sequencing the most valuable type-strain genomes for metagenomic binning, comparative biology and taxonomic classification.</title>
        <authorList>
            <person name="Goeker M."/>
        </authorList>
    </citation>
    <scope>NUCLEOTIDE SEQUENCE [LARGE SCALE GENOMIC DNA]</scope>
    <source>
        <strain evidence="9 10">DSM 45615</strain>
    </source>
</reference>
<feature type="transmembrane region" description="Helical" evidence="8">
    <location>
        <begin position="315"/>
        <end position="346"/>
    </location>
</feature>
<feature type="transmembrane region" description="Helical" evidence="8">
    <location>
        <begin position="367"/>
        <end position="388"/>
    </location>
</feature>
<feature type="transmembrane region" description="Helical" evidence="8">
    <location>
        <begin position="146"/>
        <end position="165"/>
    </location>
</feature>
<keyword evidence="4 8" id="KW-0812">Transmembrane</keyword>
<comment type="subcellular location">
    <subcellularLocation>
        <location evidence="1">Cell membrane</location>
        <topology evidence="1">Multi-pass membrane protein</topology>
    </subcellularLocation>
</comment>
<evidence type="ECO:0000256" key="3">
    <source>
        <dbReference type="ARBA" id="ARBA00022475"/>
    </source>
</evidence>
<evidence type="ECO:0000313" key="9">
    <source>
        <dbReference type="EMBL" id="MBB5136453.1"/>
    </source>
</evidence>
<evidence type="ECO:0000256" key="4">
    <source>
        <dbReference type="ARBA" id="ARBA00022692"/>
    </source>
</evidence>
<dbReference type="GO" id="GO:0030001">
    <property type="term" value="P:metal ion transport"/>
    <property type="evidence" value="ECO:0007669"/>
    <property type="project" value="UniProtKB-ARBA"/>
</dbReference>
<dbReference type="GO" id="GO:0005886">
    <property type="term" value="C:plasma membrane"/>
    <property type="evidence" value="ECO:0007669"/>
    <property type="project" value="UniProtKB-SubCell"/>
</dbReference>
<feature type="transmembrane region" description="Helical" evidence="8">
    <location>
        <begin position="91"/>
        <end position="116"/>
    </location>
</feature>
<evidence type="ECO:0000256" key="2">
    <source>
        <dbReference type="ARBA" id="ARBA00022448"/>
    </source>
</evidence>
<sequence length="462" mass="48866">MGPGGRRHRLTSRTRRAPGLLDRFHRPGQVVVTAFAVAIALGTALLSLPFATTDGRSTGPIEALFTATSAVCVTGLALVDTEAHWSLFGETVIIVLVQIGGLGIMTLATLFTLLVAGRVGLRARLAAQAESAMAYTAGPRRVLRDVVLFSAACETVLATVLTIRFATEYDFPPGRALYYGVFHSISAFNNAGFALWPDSLVRFVSDPWICLPVALGVIAGGLGFPVAFELARAWRRPSRWTVLTRITVGVSLALLAAGTLVFLITEWHNPATLGPLDGSGKLLAAFFTAVMPRSAGLNTIDIAQMYPSSWLVTDALMFIGGGSAGTAGGIKVTTLGLLAFVIWAELRGETRVNIGHRRLPEAAQRQAVAVTVISAGLVALSTYLLMVLTPHSLDEVLFEVISAATTTGLSIGVTAEGPPAGQALLVLLMFVGRIGPLTLGSALALKERTRRYELPEERVIVG</sequence>
<keyword evidence="6" id="KW-0406">Ion transport</keyword>
<evidence type="ECO:0000256" key="1">
    <source>
        <dbReference type="ARBA" id="ARBA00004651"/>
    </source>
</evidence>
<dbReference type="Pfam" id="PF02386">
    <property type="entry name" value="TrkH"/>
    <property type="match status" value="1"/>
</dbReference>
<dbReference type="InterPro" id="IPR003445">
    <property type="entry name" value="Cat_transpt"/>
</dbReference>
<dbReference type="GO" id="GO:0008324">
    <property type="term" value="F:monoatomic cation transmembrane transporter activity"/>
    <property type="evidence" value="ECO:0007669"/>
    <property type="project" value="InterPro"/>
</dbReference>
<dbReference type="PANTHER" id="PTHR32024:SF1">
    <property type="entry name" value="KTR SYSTEM POTASSIUM UPTAKE PROTEIN B"/>
    <property type="match status" value="1"/>
</dbReference>
<feature type="transmembrane region" description="Helical" evidence="8">
    <location>
        <begin position="208"/>
        <end position="230"/>
    </location>
</feature>
<evidence type="ECO:0000256" key="7">
    <source>
        <dbReference type="ARBA" id="ARBA00023136"/>
    </source>
</evidence>
<evidence type="ECO:0000256" key="6">
    <source>
        <dbReference type="ARBA" id="ARBA00023065"/>
    </source>
</evidence>
<name>A0A840PEU5_9ACTN</name>
<dbReference type="Proteomes" id="UP000578449">
    <property type="component" value="Unassembled WGS sequence"/>
</dbReference>
<keyword evidence="10" id="KW-1185">Reference proteome</keyword>
<dbReference type="RefSeq" id="WP_185053330.1">
    <property type="nucleotide sequence ID" value="NZ_BAABIX010000011.1"/>
</dbReference>
<evidence type="ECO:0000313" key="10">
    <source>
        <dbReference type="Proteomes" id="UP000578449"/>
    </source>
</evidence>
<keyword evidence="5 8" id="KW-1133">Transmembrane helix</keyword>
<dbReference type="EMBL" id="JACHGN010000014">
    <property type="protein sequence ID" value="MBB5136453.1"/>
    <property type="molecule type" value="Genomic_DNA"/>
</dbReference>
<feature type="transmembrane region" description="Helical" evidence="8">
    <location>
        <begin position="242"/>
        <end position="264"/>
    </location>
</feature>